<dbReference type="SMART" id="SM00949">
    <property type="entry name" value="PAZ"/>
    <property type="match status" value="1"/>
</dbReference>
<organism evidence="5 6">
    <name type="scientific">Brachionus plicatilis</name>
    <name type="common">Marine rotifer</name>
    <name type="synonym">Brachionus muelleri</name>
    <dbReference type="NCBI Taxonomy" id="10195"/>
    <lineage>
        <taxon>Eukaryota</taxon>
        <taxon>Metazoa</taxon>
        <taxon>Spiralia</taxon>
        <taxon>Gnathifera</taxon>
        <taxon>Rotifera</taxon>
        <taxon>Eurotatoria</taxon>
        <taxon>Monogononta</taxon>
        <taxon>Pseudotrocha</taxon>
        <taxon>Ploima</taxon>
        <taxon>Brachionidae</taxon>
        <taxon>Brachionus</taxon>
    </lineage>
</organism>
<comment type="caution">
    <text evidence="5">The sequence shown here is derived from an EMBL/GenBank/DDBJ whole genome shotgun (WGS) entry which is preliminary data.</text>
</comment>
<dbReference type="Pfam" id="PF02170">
    <property type="entry name" value="PAZ"/>
    <property type="match status" value="1"/>
</dbReference>
<feature type="domain" description="PAZ" evidence="3">
    <location>
        <begin position="266"/>
        <end position="372"/>
    </location>
</feature>
<protein>
    <submittedName>
        <fullName evidence="5">Argonaute</fullName>
    </submittedName>
</protein>
<evidence type="ECO:0000313" key="6">
    <source>
        <dbReference type="Proteomes" id="UP000276133"/>
    </source>
</evidence>
<dbReference type="Gene3D" id="3.40.50.2300">
    <property type="match status" value="1"/>
</dbReference>
<dbReference type="EMBL" id="REGN01005100">
    <property type="protein sequence ID" value="RNA14832.1"/>
    <property type="molecule type" value="Genomic_DNA"/>
</dbReference>
<proteinExistence type="inferred from homology"/>
<dbReference type="Pfam" id="PF02171">
    <property type="entry name" value="Piwi"/>
    <property type="match status" value="1"/>
</dbReference>
<dbReference type="STRING" id="10195.A0A3M7QU20"/>
<evidence type="ECO:0000259" key="3">
    <source>
        <dbReference type="PROSITE" id="PS50821"/>
    </source>
</evidence>
<name>A0A3M7QU20_BRAPC</name>
<feature type="compositionally biased region" description="Basic residues" evidence="2">
    <location>
        <begin position="9"/>
        <end position="22"/>
    </location>
</feature>
<dbReference type="Proteomes" id="UP000276133">
    <property type="component" value="Unassembled WGS sequence"/>
</dbReference>
<evidence type="ECO:0000256" key="2">
    <source>
        <dbReference type="SAM" id="MobiDB-lite"/>
    </source>
</evidence>
<dbReference type="PANTHER" id="PTHR22891">
    <property type="entry name" value="EUKARYOTIC TRANSLATION INITIATION FACTOR 2C"/>
    <property type="match status" value="1"/>
</dbReference>
<sequence>MNQNNGSKGRGRGLGRGRRNHPQKPNEEKIVQPQKPNTEENVPPIEQFEFKKTDVLEDYTNIDINFTPKPKEKFSLGKKFKILVNHFKLHLEKKSKIFQYDVAIKNEKGEDVLSNKIGKLMLKEFFRQNPIYENKILYDLKKIMYCTEKINLTEFQFENVFQSSRKIFKAFYQEANRPTEFKLNNLENSNEELNNVLQMIFTQNMKSGDEYFNFGKNFFHKNEARKEIGIGLDQIDGVSVSIRPTEQGAIVNLNKTSAAINQEGKNLIEILCKFLQCSEQILAQKLNEKWKILDFLKNLDLVDHLNKTVDVIDIFDKNAQQHKFRQKNDPNEISVEEYFYQKYGKKLQYPRLPLLSIGNQNHIPIEVCRLAFGRRSNLNPAEQSKMIKNANINCTERKERILEMVSNLDLNENDPYLKEYGIKMDTKMTELTAKKIQGATLEYGQNSKVLANCGRWDNIGKFFYDPRSVSRWILINCSDLNDVDEKIFVEKFIGNAQKMRLEINNPVEKFRIKLVDKKFLIEKIKEKNVQFLLIINNRKNSHIYNTIKQIGDIECGIVTQCIDKSILLKWDNNNKQYYFNQNIDQLCSNICLKVNCKLGGTNFRISKQDPNYCKYLKEIFESDSMIFGIDVNHPTPVKQQMEKKNENSKPEEKMESSSNKDDDKEFESIAAVVGSVDENFCIYPASVLRQKKKGKRGLETVYHLNKPVYHLLEEYKKRNKKLPKKLIFFRDGISDGQFKPVSQHELNEIRKACTAIQKDYDPLISYIVVQKRHQTRFFPKKAEDQASKKNENVPPGTIVDTVIVTPDKFDYFICSHLGIQGTSKPCHYYLLFDQNNFDSNKIIVLSFYLCHIYARSTTSVSYPAPTYYADLCAERGRKYDPEYTYDQVTSIDNETDRYDPNVRREIKIESA</sequence>
<dbReference type="GO" id="GO:0003723">
    <property type="term" value="F:RNA binding"/>
    <property type="evidence" value="ECO:0007669"/>
    <property type="project" value="InterPro"/>
</dbReference>
<dbReference type="Gene3D" id="3.30.420.10">
    <property type="entry name" value="Ribonuclease H-like superfamily/Ribonuclease H"/>
    <property type="match status" value="1"/>
</dbReference>
<dbReference type="Gene3D" id="2.170.260.10">
    <property type="entry name" value="paz domain"/>
    <property type="match status" value="1"/>
</dbReference>
<dbReference type="AlphaFoldDB" id="A0A3M7QU20"/>
<dbReference type="OrthoDB" id="10252740at2759"/>
<dbReference type="SUPFAM" id="SSF101690">
    <property type="entry name" value="PAZ domain"/>
    <property type="match status" value="1"/>
</dbReference>
<dbReference type="SMART" id="SM00950">
    <property type="entry name" value="Piwi"/>
    <property type="match status" value="1"/>
</dbReference>
<dbReference type="InterPro" id="IPR003100">
    <property type="entry name" value="PAZ_dom"/>
</dbReference>
<gene>
    <name evidence="5" type="ORF">BpHYR1_035790</name>
</gene>
<dbReference type="PROSITE" id="PS50821">
    <property type="entry name" value="PAZ"/>
    <property type="match status" value="1"/>
</dbReference>
<accession>A0A3M7QU20</accession>
<dbReference type="Pfam" id="PF16486">
    <property type="entry name" value="ArgoN"/>
    <property type="match status" value="1"/>
</dbReference>
<keyword evidence="6" id="KW-1185">Reference proteome</keyword>
<evidence type="ECO:0000259" key="4">
    <source>
        <dbReference type="PROSITE" id="PS50822"/>
    </source>
</evidence>
<feature type="non-terminal residue" evidence="5">
    <location>
        <position position="911"/>
    </location>
</feature>
<dbReference type="InterPro" id="IPR032474">
    <property type="entry name" value="Argonaute_N"/>
</dbReference>
<dbReference type="InterPro" id="IPR036397">
    <property type="entry name" value="RNaseH_sf"/>
</dbReference>
<feature type="region of interest" description="Disordered" evidence="2">
    <location>
        <begin position="637"/>
        <end position="664"/>
    </location>
</feature>
<dbReference type="SUPFAM" id="SSF53098">
    <property type="entry name" value="Ribonuclease H-like"/>
    <property type="match status" value="1"/>
</dbReference>
<dbReference type="InterPro" id="IPR003165">
    <property type="entry name" value="Piwi"/>
</dbReference>
<dbReference type="InterPro" id="IPR036085">
    <property type="entry name" value="PAZ_dom_sf"/>
</dbReference>
<feature type="region of interest" description="Disordered" evidence="2">
    <location>
        <begin position="1"/>
        <end position="44"/>
    </location>
</feature>
<dbReference type="CDD" id="cd02846">
    <property type="entry name" value="PAZ_argonaute_like"/>
    <property type="match status" value="1"/>
</dbReference>
<comment type="similarity">
    <text evidence="1">Belongs to the argonaute family.</text>
</comment>
<feature type="compositionally biased region" description="Basic and acidic residues" evidence="2">
    <location>
        <begin position="640"/>
        <end position="664"/>
    </location>
</feature>
<dbReference type="InterPro" id="IPR012337">
    <property type="entry name" value="RNaseH-like_sf"/>
</dbReference>
<dbReference type="InterPro" id="IPR014811">
    <property type="entry name" value="ArgoL1"/>
</dbReference>
<evidence type="ECO:0000313" key="5">
    <source>
        <dbReference type="EMBL" id="RNA14832.1"/>
    </source>
</evidence>
<dbReference type="PROSITE" id="PS50822">
    <property type="entry name" value="PIWI"/>
    <property type="match status" value="1"/>
</dbReference>
<feature type="domain" description="Piwi" evidence="4">
    <location>
        <begin position="530"/>
        <end position="881"/>
    </location>
</feature>
<reference evidence="5 6" key="1">
    <citation type="journal article" date="2018" name="Sci. Rep.">
        <title>Genomic signatures of local adaptation to the degree of environmental predictability in rotifers.</title>
        <authorList>
            <person name="Franch-Gras L."/>
            <person name="Hahn C."/>
            <person name="Garcia-Roger E.M."/>
            <person name="Carmona M.J."/>
            <person name="Serra M."/>
            <person name="Gomez A."/>
        </authorList>
    </citation>
    <scope>NUCLEOTIDE SEQUENCE [LARGE SCALE GENOMIC DNA]</scope>
    <source>
        <strain evidence="5">HYR1</strain>
    </source>
</reference>
<dbReference type="Pfam" id="PF08699">
    <property type="entry name" value="ArgoL1"/>
    <property type="match status" value="1"/>
</dbReference>
<evidence type="ECO:0000256" key="1">
    <source>
        <dbReference type="RuleBase" id="RU361178"/>
    </source>
</evidence>